<dbReference type="AlphaFoldDB" id="A0A8X7CU52"/>
<comment type="caution">
    <text evidence="2">The sequence shown here is derived from an EMBL/GenBank/DDBJ whole genome shotgun (WGS) entry which is preliminary data.</text>
</comment>
<gene>
    <name evidence="2" type="primary">AVEN_72598_1</name>
    <name evidence="2" type="ORF">TNIN_196491</name>
</gene>
<dbReference type="EMBL" id="BMAV01023734">
    <property type="protein sequence ID" value="GFY79670.1"/>
    <property type="molecule type" value="Genomic_DNA"/>
</dbReference>
<accession>A0A8X7CU52</accession>
<sequence length="1153" mass="132206">MLLIVSAHLDKHIELFSNEVLGECIQGTNEISLQDISVSYDHNNADLAEHSNDTVINLFKKSSEIVKDDKITENCFRENQNEILADASDVNVESKSQNDFKKTEDQNILSEKNQLIISSKSNSNSRRLCETDILGADILDYEPSEISDRESLADDDDKHQASGDLELVEPTLEKETILKKFNASMYEIDHSSNEHSSDTGINKKSSRKRSFNCIDDSDSDSEHSFKRRSGNACQVDESSQSQIPLDPNGLEEVILSIREQCNNSNIKGALCIAHKYIPVSIKLVQKVLFKELFYCIIDYISDLDFSLDEDLWMEAIKNCMEIFYDYSLYDSELCSGMILECLSCNLAVLDCSRILSFCQKNNIPINSEAISSYVKVMKPTEMSVNEIISFLEYETKVCKQLASKTLIHEVLERFVNGKESSFSADFFLMCKFLCYVSPNEVDKTNLQKFIEFCIEKNFWKEIADFFFDWANKNFLVNWLCDVLVFRIEDSGLFYQKLAEEIFGRKSALLDHPNSIMGQIGVSLMMEAFSKQLYENAFEILCALHKHEVNYLELQKPIHTAHIYIKALSEPTEILLFPFDVAFVALEICLHIKRPKDAYKVLCDISTKMTADFDDKLNLNIKNRWFYYLLTLTLQLHSVDPLGFGLETFQHLLSVSEKEFSVGELSNYGKDTQDVFNKYLISFINGKHNELIKKFYPYTYGQNKDLFVLENQVIRAILIFLIKNDLVNEVEKFYVLGYSRNIYKVGKQTSDKHPQRIIMSSSWTSEEIRYVFLKFIESHTPTLKLKPPEIDFNQWFAMKISVKETNENNCDIDYLNETATDFKSAKERICNVLIDLDSNIKWNEDGCKCLNLVPETFYNFWILFSQKCSSEPKTEKTESFKIPEKVHVSFGNGVPQIKPLKVSVNNKELNTSQKALLNNKDNKKKRKKKSRTILENSKLVTPAKKLSSPVNYSDDGTYLSNSYSQMNSSRNVSFKSIEQGLQIAEQNQLPDPADLKNIKITIKSSPTQNVDPCTDSQASKPLFQPQNISPIQNLELSTSEQSSKRRLQPVTSTPALNVKLSKVKPISEVSLQPQIIKPSIARPSLKPDVPESIFQKITNFLKSKVILKRKDLSSEQQLETTYELACTFIQNNDVSTFDKRTMKLLYEFADKFIC</sequence>
<name>A0A8X7CU52_9ARAC</name>
<evidence type="ECO:0000313" key="3">
    <source>
        <dbReference type="Proteomes" id="UP000886998"/>
    </source>
</evidence>
<dbReference type="Proteomes" id="UP000886998">
    <property type="component" value="Unassembled WGS sequence"/>
</dbReference>
<proteinExistence type="predicted"/>
<feature type="compositionally biased region" description="Basic and acidic residues" evidence="1">
    <location>
        <begin position="147"/>
        <end position="161"/>
    </location>
</feature>
<feature type="region of interest" description="Disordered" evidence="1">
    <location>
        <begin position="147"/>
        <end position="169"/>
    </location>
</feature>
<evidence type="ECO:0000256" key="1">
    <source>
        <dbReference type="SAM" id="MobiDB-lite"/>
    </source>
</evidence>
<keyword evidence="3" id="KW-1185">Reference proteome</keyword>
<evidence type="ECO:0000313" key="2">
    <source>
        <dbReference type="EMBL" id="GFY79670.1"/>
    </source>
</evidence>
<feature type="region of interest" description="Disordered" evidence="1">
    <location>
        <begin position="212"/>
        <end position="231"/>
    </location>
</feature>
<reference evidence="2" key="1">
    <citation type="submission" date="2020-08" db="EMBL/GenBank/DDBJ databases">
        <title>Multicomponent nature underlies the extraordinary mechanical properties of spider dragline silk.</title>
        <authorList>
            <person name="Kono N."/>
            <person name="Nakamura H."/>
            <person name="Mori M."/>
            <person name="Yoshida Y."/>
            <person name="Ohtoshi R."/>
            <person name="Malay A.D."/>
            <person name="Moran D.A.P."/>
            <person name="Tomita M."/>
            <person name="Numata K."/>
            <person name="Arakawa K."/>
        </authorList>
    </citation>
    <scope>NUCLEOTIDE SEQUENCE</scope>
</reference>
<dbReference type="OrthoDB" id="6437606at2759"/>
<protein>
    <submittedName>
        <fullName evidence="2">Uncharacterized protein</fullName>
    </submittedName>
</protein>
<organism evidence="2 3">
    <name type="scientific">Trichonephila inaurata madagascariensis</name>
    <dbReference type="NCBI Taxonomy" id="2747483"/>
    <lineage>
        <taxon>Eukaryota</taxon>
        <taxon>Metazoa</taxon>
        <taxon>Ecdysozoa</taxon>
        <taxon>Arthropoda</taxon>
        <taxon>Chelicerata</taxon>
        <taxon>Arachnida</taxon>
        <taxon>Araneae</taxon>
        <taxon>Araneomorphae</taxon>
        <taxon>Entelegynae</taxon>
        <taxon>Araneoidea</taxon>
        <taxon>Nephilidae</taxon>
        <taxon>Trichonephila</taxon>
        <taxon>Trichonephila inaurata</taxon>
    </lineage>
</organism>
<feature type="region of interest" description="Disordered" evidence="1">
    <location>
        <begin position="1004"/>
        <end position="1024"/>
    </location>
</feature>